<dbReference type="PANTHER" id="PTHR10851:SF0">
    <property type="entry name" value="PYRIDOXINE-5'-PHOSPHATE OXIDASE"/>
    <property type="match status" value="1"/>
</dbReference>
<feature type="domain" description="Pyridoxine 5'-phosphate oxidase dimerisation C-terminal" evidence="9">
    <location>
        <begin position="194"/>
        <end position="234"/>
    </location>
</feature>
<dbReference type="AlphaFoldDB" id="A0A1Y2FCE7"/>
<dbReference type="OrthoDB" id="303614at2759"/>
<evidence type="ECO:0000313" key="11">
    <source>
        <dbReference type="Proteomes" id="UP000193685"/>
    </source>
</evidence>
<evidence type="ECO:0000256" key="3">
    <source>
        <dbReference type="ARBA" id="ARBA00005037"/>
    </source>
</evidence>
<comment type="pathway">
    <text evidence="3">Cofactor metabolism; pyridoxal 5'-phosphate salvage; pyridoxal 5'-phosphate from pyridoxine 5'-phosphate: step 1/1.</text>
</comment>
<keyword evidence="5" id="KW-0285">Flavoprotein</keyword>
<gene>
    <name evidence="10" type="ORF">BCR37DRAFT_347885</name>
</gene>
<dbReference type="EC" id="1.4.3.5" evidence="4"/>
<dbReference type="GO" id="GO:0004733">
    <property type="term" value="F:pyridoxamine phosphate oxidase activity"/>
    <property type="evidence" value="ECO:0007669"/>
    <property type="project" value="UniProtKB-EC"/>
</dbReference>
<dbReference type="GO" id="GO:0008615">
    <property type="term" value="P:pyridoxine biosynthetic process"/>
    <property type="evidence" value="ECO:0007669"/>
    <property type="project" value="InterPro"/>
</dbReference>
<evidence type="ECO:0000259" key="8">
    <source>
        <dbReference type="Pfam" id="PF01243"/>
    </source>
</evidence>
<dbReference type="OMA" id="LYEANAM"/>
<dbReference type="GeneID" id="63784401"/>
<dbReference type="InterPro" id="IPR011576">
    <property type="entry name" value="Pyridox_Oxase_N"/>
</dbReference>
<evidence type="ECO:0000256" key="7">
    <source>
        <dbReference type="ARBA" id="ARBA00023002"/>
    </source>
</evidence>
<accession>A0A1Y2FCE7</accession>
<comment type="caution">
    <text evidence="10">The sequence shown here is derived from an EMBL/GenBank/DDBJ whole genome shotgun (WGS) entry which is preliminary data.</text>
</comment>
<dbReference type="Pfam" id="PF01243">
    <property type="entry name" value="PNPOx_N"/>
    <property type="match status" value="1"/>
</dbReference>
<dbReference type="PIRSF" id="PIRSF000190">
    <property type="entry name" value="Pyd_amn-ph_oxd"/>
    <property type="match status" value="1"/>
</dbReference>
<dbReference type="InterPro" id="IPR000659">
    <property type="entry name" value="Pyridox_Oxase"/>
</dbReference>
<dbReference type="Proteomes" id="UP000193685">
    <property type="component" value="Unassembled WGS sequence"/>
</dbReference>
<name>A0A1Y2FCE7_PROLT</name>
<evidence type="ECO:0000256" key="4">
    <source>
        <dbReference type="ARBA" id="ARBA00012801"/>
    </source>
</evidence>
<dbReference type="GO" id="GO:0010181">
    <property type="term" value="F:FMN binding"/>
    <property type="evidence" value="ECO:0007669"/>
    <property type="project" value="InterPro"/>
</dbReference>
<sequence length="234" mass="26675">MSTEAATSKDKYIFTGDDREQYTKGALEISDVNLENPFKTFHQWFDEAKAQKITADAVCLSTAEIPSGRVSSRMVLLKELDDTGFVIYSNFGTSRKSRDLESNNHASLCFWYEKMERSVRVEGTTERLTPAVSQVYFDTRPVGSRIGAWASPQSKHLEDRSELEDLVKSIRTKFSADGKEDSDKSVKIPVPEYWGGLRIIPERIEFWQGRANRQHDRVSLAKKGSRWEAERLAP</sequence>
<dbReference type="PANTHER" id="PTHR10851">
    <property type="entry name" value="PYRIDOXINE-5-PHOSPHATE OXIDASE"/>
    <property type="match status" value="1"/>
</dbReference>
<protein>
    <recommendedName>
        <fullName evidence="4">pyridoxal 5'-phosphate synthase</fullName>
        <ecNumber evidence="4">1.4.3.5</ecNumber>
    </recommendedName>
</protein>
<dbReference type="InterPro" id="IPR012349">
    <property type="entry name" value="Split_barrel_FMN-bd"/>
</dbReference>
<comment type="pathway">
    <text evidence="2">Cofactor metabolism; pyridoxal 5'-phosphate salvage; pyridoxal 5'-phosphate from pyridoxamine 5'-phosphate: step 1/1.</text>
</comment>
<dbReference type="RefSeq" id="XP_040724975.1">
    <property type="nucleotide sequence ID" value="XM_040867802.1"/>
</dbReference>
<evidence type="ECO:0000256" key="6">
    <source>
        <dbReference type="ARBA" id="ARBA00022643"/>
    </source>
</evidence>
<evidence type="ECO:0000259" key="9">
    <source>
        <dbReference type="Pfam" id="PF10590"/>
    </source>
</evidence>
<dbReference type="EMBL" id="MCFI01000011">
    <property type="protein sequence ID" value="ORY81599.1"/>
    <property type="molecule type" value="Genomic_DNA"/>
</dbReference>
<proteinExistence type="predicted"/>
<dbReference type="Pfam" id="PF10590">
    <property type="entry name" value="PNP_phzG_C"/>
    <property type="match status" value="1"/>
</dbReference>
<dbReference type="InterPro" id="IPR019576">
    <property type="entry name" value="Pyridoxamine_oxidase_dimer_C"/>
</dbReference>
<organism evidence="10 11">
    <name type="scientific">Protomyces lactucae-debilis</name>
    <dbReference type="NCBI Taxonomy" id="2754530"/>
    <lineage>
        <taxon>Eukaryota</taxon>
        <taxon>Fungi</taxon>
        <taxon>Dikarya</taxon>
        <taxon>Ascomycota</taxon>
        <taxon>Taphrinomycotina</taxon>
        <taxon>Taphrinomycetes</taxon>
        <taxon>Taphrinales</taxon>
        <taxon>Protomycetaceae</taxon>
        <taxon>Protomyces</taxon>
    </lineage>
</organism>
<evidence type="ECO:0000313" key="10">
    <source>
        <dbReference type="EMBL" id="ORY81599.1"/>
    </source>
</evidence>
<keyword evidence="7" id="KW-0560">Oxidoreductase</keyword>
<dbReference type="NCBIfam" id="NF004231">
    <property type="entry name" value="PRK05679.1"/>
    <property type="match status" value="1"/>
</dbReference>
<reference evidence="10 11" key="1">
    <citation type="submission" date="2016-07" db="EMBL/GenBank/DDBJ databases">
        <title>Pervasive Adenine N6-methylation of Active Genes in Fungi.</title>
        <authorList>
            <consortium name="DOE Joint Genome Institute"/>
            <person name="Mondo S.J."/>
            <person name="Dannebaum R.O."/>
            <person name="Kuo R.C."/>
            <person name="Labutti K."/>
            <person name="Haridas S."/>
            <person name="Kuo A."/>
            <person name="Salamov A."/>
            <person name="Ahrendt S.R."/>
            <person name="Lipzen A."/>
            <person name="Sullivan W."/>
            <person name="Andreopoulos W.B."/>
            <person name="Clum A."/>
            <person name="Lindquist E."/>
            <person name="Daum C."/>
            <person name="Ramamoorthy G.K."/>
            <person name="Gryganskyi A."/>
            <person name="Culley D."/>
            <person name="Magnuson J.K."/>
            <person name="James T.Y."/>
            <person name="O'Malley M.A."/>
            <person name="Stajich J.E."/>
            <person name="Spatafora J.W."/>
            <person name="Visel A."/>
            <person name="Grigoriev I.V."/>
        </authorList>
    </citation>
    <scope>NUCLEOTIDE SEQUENCE [LARGE SCALE GENOMIC DNA]</scope>
    <source>
        <strain evidence="10 11">12-1054</strain>
    </source>
</reference>
<evidence type="ECO:0000256" key="5">
    <source>
        <dbReference type="ARBA" id="ARBA00022630"/>
    </source>
</evidence>
<comment type="cofactor">
    <cofactor evidence="1">
        <name>FMN</name>
        <dbReference type="ChEBI" id="CHEBI:58210"/>
    </cofactor>
</comment>
<keyword evidence="6" id="KW-0288">FMN</keyword>
<dbReference type="UniPathway" id="UPA01068">
    <property type="reaction ID" value="UER00304"/>
</dbReference>
<keyword evidence="11" id="KW-1185">Reference proteome</keyword>
<evidence type="ECO:0000256" key="2">
    <source>
        <dbReference type="ARBA" id="ARBA00004738"/>
    </source>
</evidence>
<dbReference type="NCBIfam" id="TIGR00558">
    <property type="entry name" value="pdxH"/>
    <property type="match status" value="1"/>
</dbReference>
<dbReference type="STRING" id="56484.A0A1Y2FCE7"/>
<feature type="domain" description="Pyridoxamine 5'-phosphate oxidase N-terminal" evidence="8">
    <location>
        <begin position="47"/>
        <end position="172"/>
    </location>
</feature>
<dbReference type="SUPFAM" id="SSF50475">
    <property type="entry name" value="FMN-binding split barrel"/>
    <property type="match status" value="1"/>
</dbReference>
<evidence type="ECO:0000256" key="1">
    <source>
        <dbReference type="ARBA" id="ARBA00001917"/>
    </source>
</evidence>
<dbReference type="Gene3D" id="2.30.110.10">
    <property type="entry name" value="Electron Transport, Fmn-binding Protein, Chain A"/>
    <property type="match status" value="1"/>
</dbReference>